<keyword evidence="2" id="KW-0812">Transmembrane</keyword>
<keyword evidence="2" id="KW-1133">Transmembrane helix</keyword>
<dbReference type="RefSeq" id="WP_136451658.1">
    <property type="nucleotide sequence ID" value="NZ_SSTI01000007.1"/>
</dbReference>
<evidence type="ECO:0000259" key="3">
    <source>
        <dbReference type="Pfam" id="PF07811"/>
    </source>
</evidence>
<evidence type="ECO:0000313" key="4">
    <source>
        <dbReference type="EMBL" id="THG39599.1"/>
    </source>
</evidence>
<evidence type="ECO:0000256" key="1">
    <source>
        <dbReference type="SAM" id="MobiDB-lite"/>
    </source>
</evidence>
<feature type="domain" description="TadE-like" evidence="3">
    <location>
        <begin position="15"/>
        <end position="56"/>
    </location>
</feature>
<dbReference type="Proteomes" id="UP000308038">
    <property type="component" value="Unassembled WGS sequence"/>
</dbReference>
<reference evidence="4 5" key="1">
    <citation type="submission" date="2019-04" db="EMBL/GenBank/DDBJ databases">
        <title>Microbes associate with the intestines of laboratory mice.</title>
        <authorList>
            <person name="Navarre W."/>
            <person name="Wong E."/>
            <person name="Huang K.C."/>
            <person name="Tropini C."/>
            <person name="Ng K."/>
            <person name="Yu B."/>
        </authorList>
    </citation>
    <scope>NUCLEOTIDE SEQUENCE [LARGE SCALE GENOMIC DNA]</scope>
    <source>
        <strain evidence="4 5">NM83_B4-11</strain>
    </source>
</reference>
<evidence type="ECO:0000256" key="2">
    <source>
        <dbReference type="SAM" id="Phobius"/>
    </source>
</evidence>
<proteinExistence type="predicted"/>
<protein>
    <submittedName>
        <fullName evidence="4">Pilus assembly protein</fullName>
    </submittedName>
</protein>
<evidence type="ECO:0000313" key="5">
    <source>
        <dbReference type="Proteomes" id="UP000308038"/>
    </source>
</evidence>
<sequence length="216" mass="24119">MKRRSRASLPQDVRGVALLEFALFAPLLLAMILSGFELGNYALANNRVQRLASMTADLVAQSGTGVVGATEAQIYDLFSAIDLTAQPFNLRRNGRVVITAVKGTDYDNNGIIENRILWQRFDGDFTSASPVLGCNLVSSLATLPNSRMLPLDEILFHVQVTYEYQPIFSIYPMNFMKLEPSFTRMAMFRARNKDFQTPTPDQRFPAKKNCNTPTGL</sequence>
<feature type="transmembrane region" description="Helical" evidence="2">
    <location>
        <begin position="21"/>
        <end position="43"/>
    </location>
</feature>
<comment type="caution">
    <text evidence="4">The sequence shown here is derived from an EMBL/GenBank/DDBJ whole genome shotgun (WGS) entry which is preliminary data.</text>
</comment>
<dbReference type="EMBL" id="SSTI01000007">
    <property type="protein sequence ID" value="THG39599.1"/>
    <property type="molecule type" value="Genomic_DNA"/>
</dbReference>
<gene>
    <name evidence="4" type="ORF">E5988_10515</name>
</gene>
<organism evidence="4 5">
    <name type="scientific">Sphingomonas olei</name>
    <dbReference type="NCBI Taxonomy" id="1886787"/>
    <lineage>
        <taxon>Bacteria</taxon>
        <taxon>Pseudomonadati</taxon>
        <taxon>Pseudomonadota</taxon>
        <taxon>Alphaproteobacteria</taxon>
        <taxon>Sphingomonadales</taxon>
        <taxon>Sphingomonadaceae</taxon>
        <taxon>Sphingomonas</taxon>
    </lineage>
</organism>
<dbReference type="InterPro" id="IPR012495">
    <property type="entry name" value="TadE-like_dom"/>
</dbReference>
<keyword evidence="5" id="KW-1185">Reference proteome</keyword>
<dbReference type="Pfam" id="PF07811">
    <property type="entry name" value="TadE"/>
    <property type="match status" value="1"/>
</dbReference>
<feature type="region of interest" description="Disordered" evidence="1">
    <location>
        <begin position="195"/>
        <end position="216"/>
    </location>
</feature>
<accession>A0ABY2QG77</accession>
<name>A0ABY2QG77_9SPHN</name>
<keyword evidence="2" id="KW-0472">Membrane</keyword>